<dbReference type="EMBL" id="BGPR01011339">
    <property type="protein sequence ID" value="GBN50814.1"/>
    <property type="molecule type" value="Genomic_DNA"/>
</dbReference>
<dbReference type="Proteomes" id="UP000499080">
    <property type="component" value="Unassembled WGS sequence"/>
</dbReference>
<keyword evidence="3" id="KW-1185">Reference proteome</keyword>
<dbReference type="EMBL" id="BGPR01011341">
    <property type="protein sequence ID" value="GBN50836.1"/>
    <property type="molecule type" value="Genomic_DNA"/>
</dbReference>
<reference evidence="2 3" key="1">
    <citation type="journal article" date="2019" name="Sci. Rep.">
        <title>Orb-weaving spider Araneus ventricosus genome elucidates the spidroin gene catalogue.</title>
        <authorList>
            <person name="Kono N."/>
            <person name="Nakamura H."/>
            <person name="Ohtoshi R."/>
            <person name="Moran D.A.P."/>
            <person name="Shinohara A."/>
            <person name="Yoshida Y."/>
            <person name="Fujiwara M."/>
            <person name="Mori M."/>
            <person name="Tomita M."/>
            <person name="Arakawa K."/>
        </authorList>
    </citation>
    <scope>NUCLEOTIDE SEQUENCE [LARGE SCALE GENOMIC DNA]</scope>
</reference>
<comment type="caution">
    <text evidence="2">The sequence shown here is derived from an EMBL/GenBank/DDBJ whole genome shotgun (WGS) entry which is preliminary data.</text>
</comment>
<gene>
    <name evidence="1" type="ORF">AVEN_171830_1</name>
    <name evidence="2" type="ORF">AVEN_228668_1</name>
</gene>
<evidence type="ECO:0000313" key="2">
    <source>
        <dbReference type="EMBL" id="GBN50836.1"/>
    </source>
</evidence>
<proteinExistence type="predicted"/>
<protein>
    <submittedName>
        <fullName evidence="2">Uncharacterized protein</fullName>
    </submittedName>
</protein>
<name>A0A4Y2PL69_ARAVE</name>
<organism evidence="2 3">
    <name type="scientific">Araneus ventricosus</name>
    <name type="common">Orbweaver spider</name>
    <name type="synonym">Epeira ventricosa</name>
    <dbReference type="NCBI Taxonomy" id="182803"/>
    <lineage>
        <taxon>Eukaryota</taxon>
        <taxon>Metazoa</taxon>
        <taxon>Ecdysozoa</taxon>
        <taxon>Arthropoda</taxon>
        <taxon>Chelicerata</taxon>
        <taxon>Arachnida</taxon>
        <taxon>Araneae</taxon>
        <taxon>Araneomorphae</taxon>
        <taxon>Entelegynae</taxon>
        <taxon>Araneoidea</taxon>
        <taxon>Araneidae</taxon>
        <taxon>Araneus</taxon>
    </lineage>
</organism>
<evidence type="ECO:0000313" key="3">
    <source>
        <dbReference type="Proteomes" id="UP000499080"/>
    </source>
</evidence>
<sequence>MQTKIKSEPGPTKIQMNRPIPRLQERPWHHLGKKRHAASLEVIRTFLSKVFACEEDGIQIGCELNHNWDFKALEEICKLVKCPLESL</sequence>
<evidence type="ECO:0000313" key="1">
    <source>
        <dbReference type="EMBL" id="GBN50814.1"/>
    </source>
</evidence>
<accession>A0A4Y2PL69</accession>
<dbReference type="AlphaFoldDB" id="A0A4Y2PL69"/>